<reference evidence="8 9" key="1">
    <citation type="journal article" date="2015" name="Sci. Rep.">
        <title>Chromosome-level genome map provides insights into diverse defense mechanisms in the medicinal fungus Ganoderma sinense.</title>
        <authorList>
            <person name="Zhu Y."/>
            <person name="Xu J."/>
            <person name="Sun C."/>
            <person name="Zhou S."/>
            <person name="Xu H."/>
            <person name="Nelson D.R."/>
            <person name="Qian J."/>
            <person name="Song J."/>
            <person name="Luo H."/>
            <person name="Xiang L."/>
            <person name="Li Y."/>
            <person name="Xu Z."/>
            <person name="Ji A."/>
            <person name="Wang L."/>
            <person name="Lu S."/>
            <person name="Hayward A."/>
            <person name="Sun W."/>
            <person name="Li X."/>
            <person name="Schwartz D.C."/>
            <person name="Wang Y."/>
            <person name="Chen S."/>
        </authorList>
    </citation>
    <scope>NUCLEOTIDE SEQUENCE [LARGE SCALE GENOMIC DNA]</scope>
    <source>
        <strain evidence="8 9">ZZ0214-1</strain>
    </source>
</reference>
<name>A0A2G8RT31_9APHY</name>
<proteinExistence type="inferred from homology"/>
<dbReference type="InterPro" id="IPR029240">
    <property type="entry name" value="MMS19_N"/>
</dbReference>
<dbReference type="GO" id="GO:0005634">
    <property type="term" value="C:nucleus"/>
    <property type="evidence" value="ECO:0007669"/>
    <property type="project" value="UniProtKB-SubCell"/>
</dbReference>
<feature type="domain" description="MMS19 N-terminal" evidence="7">
    <location>
        <begin position="3"/>
        <end position="171"/>
    </location>
</feature>
<dbReference type="Proteomes" id="UP000230002">
    <property type="component" value="Unassembled WGS sequence"/>
</dbReference>
<evidence type="ECO:0000313" key="8">
    <source>
        <dbReference type="EMBL" id="PIL24672.1"/>
    </source>
</evidence>
<accession>A0A2G8RT31</accession>
<comment type="caution">
    <text evidence="8">The sequence shown here is derived from an EMBL/GenBank/DDBJ whole genome shotgun (WGS) entry which is preliminary data.</text>
</comment>
<organism evidence="8 9">
    <name type="scientific">Ganoderma sinense ZZ0214-1</name>
    <dbReference type="NCBI Taxonomy" id="1077348"/>
    <lineage>
        <taxon>Eukaryota</taxon>
        <taxon>Fungi</taxon>
        <taxon>Dikarya</taxon>
        <taxon>Basidiomycota</taxon>
        <taxon>Agaricomycotina</taxon>
        <taxon>Agaricomycetes</taxon>
        <taxon>Polyporales</taxon>
        <taxon>Polyporaceae</taxon>
        <taxon>Ganoderma</taxon>
    </lineage>
</organism>
<evidence type="ECO:0000259" key="6">
    <source>
        <dbReference type="Pfam" id="PF12460"/>
    </source>
</evidence>
<dbReference type="STRING" id="1077348.A0A2G8RT31"/>
<dbReference type="GO" id="GO:0006281">
    <property type="term" value="P:DNA repair"/>
    <property type="evidence" value="ECO:0007669"/>
    <property type="project" value="UniProtKB-UniRule"/>
</dbReference>
<keyword evidence="9" id="KW-1185">Reference proteome</keyword>
<dbReference type="PANTHER" id="PTHR12891">
    <property type="entry name" value="DNA REPAIR/TRANSCRIPTION PROTEIN MET18/MMS19"/>
    <property type="match status" value="1"/>
</dbReference>
<dbReference type="EMBL" id="AYKW01000056">
    <property type="protein sequence ID" value="PIL24672.1"/>
    <property type="molecule type" value="Genomic_DNA"/>
</dbReference>
<sequence length="915" mass="100845">MRVLIQSQRFTVFSIIDNLVAHQREALKGMGDEFIRGYVNLAEGEKDPRNLMLTFAIDRVLLIEFEVDKFIEDFFNITFCYFPITFRPPPNDPYGITSEDLKATLRSCLHASPAFGKLAVPLFLEKLNAGSPLTKKDTLDTLDVCLPVYGPAVAREFARKLWNALKLEIFQPTDSVTEEKSLKTFQVLIQTIYSTAKEEQNDDGAIEGLAKDACDECMEILGEPEKSQAKHAIKVLCAFMSTTPSVARFTLTRAVPHFVRLFLNPDELPNRAPTLRLLADLIEAARKSTSEDPEVLPDEGNVPLSLYKDEVLGILTVGLKTPASAYPAIDALKSMVLTGGLLTDEELGFVVHNVDEVLQKDDEESDLSDVCLDLLSTISSFAPSHVTGNTLPLLFSTLSDTAPPREAEAERVKYWRTLASLKKLCMQPDLFETLVVRFLTKLDLLCVPTASIPVTTEEDLEPAAAYAHSILRTLADVLSMKIHQGHTDVVKYIDRLIPRLYNLFIYSALVSQERPMAATEPRLLVVAAQIVTLVSQSLSVSRQETFVKAVYAAYFEGDVSGLVDGVQKIPTDKKFNPFEPSASTAQKNLLVLFSAAVVALHKDVALPVPDEAAFLDHLLQWISAYAENALQREALNHLVAAVVNRHADKLDAFLSSSVDAFWSSQIADAAQSTEARRHAIGTFTWLTKALLVRGHASAMKNVDRLIELFDDESVSWDAARAVGRIPGADKILTKGHHAIIKILYAQKYTNSVLPRIVEGAKVSQSSRQNAYLVALAALIKSVPKSTYAHQMPSLMPLLLRGLDLPDNEIRAGVIDTLQAAATSGDKENDAVSEHATSLVSTMLKNSLVSQMPSVKVRVAALRYLATLPSVVRYDILHPQKATVIRELAKALDDPKRVVRSEAVEARTNWLVATPT</sequence>
<dbReference type="InterPro" id="IPR039920">
    <property type="entry name" value="MMS19"/>
</dbReference>
<comment type="subcellular location">
    <subcellularLocation>
        <location evidence="1 5">Nucleus</location>
    </subcellularLocation>
</comment>
<dbReference type="Pfam" id="PF14500">
    <property type="entry name" value="MMS19_N"/>
    <property type="match status" value="1"/>
</dbReference>
<comment type="similarity">
    <text evidence="2 5">Belongs to the MET18/MMS19 family.</text>
</comment>
<dbReference type="GO" id="GO:0016226">
    <property type="term" value="P:iron-sulfur cluster assembly"/>
    <property type="evidence" value="ECO:0007669"/>
    <property type="project" value="UniProtKB-UniRule"/>
</dbReference>
<dbReference type="OrthoDB" id="342900at2759"/>
<evidence type="ECO:0000256" key="3">
    <source>
        <dbReference type="ARBA" id="ARBA00022737"/>
    </source>
</evidence>
<evidence type="ECO:0000313" key="9">
    <source>
        <dbReference type="Proteomes" id="UP000230002"/>
    </source>
</evidence>
<dbReference type="AlphaFoldDB" id="A0A2G8RT31"/>
<dbReference type="InterPro" id="IPR016024">
    <property type="entry name" value="ARM-type_fold"/>
</dbReference>
<gene>
    <name evidence="8" type="ORF">GSI_12556</name>
</gene>
<evidence type="ECO:0000256" key="2">
    <source>
        <dbReference type="ARBA" id="ARBA00009340"/>
    </source>
</evidence>
<dbReference type="PANTHER" id="PTHR12891:SF0">
    <property type="entry name" value="MMS19 NUCLEOTIDE EXCISION REPAIR PROTEIN HOMOLOG"/>
    <property type="match status" value="1"/>
</dbReference>
<keyword evidence="5" id="KW-0227">DNA damage</keyword>
<keyword evidence="4 5" id="KW-0539">Nucleus</keyword>
<dbReference type="InterPro" id="IPR024687">
    <property type="entry name" value="MMS19_C"/>
</dbReference>
<evidence type="ECO:0000259" key="7">
    <source>
        <dbReference type="Pfam" id="PF14500"/>
    </source>
</evidence>
<protein>
    <recommendedName>
        <fullName evidence="5">MMS19 nucleotide excision repair protein</fullName>
    </recommendedName>
</protein>
<dbReference type="Pfam" id="PF12460">
    <property type="entry name" value="MMS19_C"/>
    <property type="match status" value="1"/>
</dbReference>
<evidence type="ECO:0000256" key="4">
    <source>
        <dbReference type="ARBA" id="ARBA00023242"/>
    </source>
</evidence>
<dbReference type="GO" id="GO:0097361">
    <property type="term" value="C:cytosolic [4Fe-4S] assembly targeting complex"/>
    <property type="evidence" value="ECO:0007669"/>
    <property type="project" value="UniProtKB-UniRule"/>
</dbReference>
<dbReference type="InterPro" id="IPR011989">
    <property type="entry name" value="ARM-like"/>
</dbReference>
<evidence type="ECO:0000256" key="1">
    <source>
        <dbReference type="ARBA" id="ARBA00004123"/>
    </source>
</evidence>
<dbReference type="GO" id="GO:0051604">
    <property type="term" value="P:protein maturation"/>
    <property type="evidence" value="ECO:0007669"/>
    <property type="project" value="UniProtKB-UniRule"/>
</dbReference>
<evidence type="ECO:0000256" key="5">
    <source>
        <dbReference type="RuleBase" id="RU367072"/>
    </source>
</evidence>
<dbReference type="Gene3D" id="1.25.10.10">
    <property type="entry name" value="Leucine-rich Repeat Variant"/>
    <property type="match status" value="2"/>
</dbReference>
<comment type="function">
    <text evidence="5">Key component of the cytosolic iron-sulfur protein assembly (CIA) complex, a multiprotein complex that mediates the incorporation of iron-sulfur cluster into apoproteins specifically involved in DNA metabolism and genomic integrity. In the CIA complex, MMS19 acts as an adapter between early-acting CIA components and a subset of cellular target iron-sulfur proteins.</text>
</comment>
<keyword evidence="3" id="KW-0677">Repeat</keyword>
<keyword evidence="5" id="KW-0234">DNA repair</keyword>
<feature type="domain" description="MMS19 C-terminal" evidence="6">
    <location>
        <begin position="417"/>
        <end position="868"/>
    </location>
</feature>
<dbReference type="SUPFAM" id="SSF48371">
    <property type="entry name" value="ARM repeat"/>
    <property type="match status" value="1"/>
</dbReference>